<evidence type="ECO:0000256" key="1">
    <source>
        <dbReference type="SAM" id="Phobius"/>
    </source>
</evidence>
<keyword evidence="1" id="KW-0812">Transmembrane</keyword>
<evidence type="ECO:0000313" key="2">
    <source>
        <dbReference type="EnsemblPlants" id="Solyc02g085410.1.1.1"/>
    </source>
</evidence>
<keyword evidence="3" id="KW-1185">Reference proteome</keyword>
<accession>A0A3Q7FV51</accession>
<dbReference type="PaxDb" id="4081-Solyc02g085410.1.1"/>
<dbReference type="InParanoid" id="A0A3Q7FV51"/>
<dbReference type="Proteomes" id="UP000004994">
    <property type="component" value="Chromosome 2"/>
</dbReference>
<sequence>MYLCTITGSTEIFALSTVPNCLIWITYILRVKLSGSYHKFMHIYALSVLGKRHMK</sequence>
<dbReference type="Gramene" id="Solyc02g085410.1.1">
    <property type="protein sequence ID" value="Solyc02g085410.1.1.1"/>
    <property type="gene ID" value="Solyc02g085410.1"/>
</dbReference>
<dbReference type="EnsemblPlants" id="Solyc02g085410.1.1">
    <property type="protein sequence ID" value="Solyc02g085410.1.1.1"/>
    <property type="gene ID" value="Solyc02g085410.1"/>
</dbReference>
<proteinExistence type="predicted"/>
<name>A0A3Q7FV51_SOLLC</name>
<reference evidence="2" key="2">
    <citation type="submission" date="2019-01" db="UniProtKB">
        <authorList>
            <consortium name="EnsemblPlants"/>
        </authorList>
    </citation>
    <scope>IDENTIFICATION</scope>
    <source>
        <strain evidence="2">cv. Heinz 1706</strain>
    </source>
</reference>
<evidence type="ECO:0000313" key="3">
    <source>
        <dbReference type="Proteomes" id="UP000004994"/>
    </source>
</evidence>
<organism evidence="2">
    <name type="scientific">Solanum lycopersicum</name>
    <name type="common">Tomato</name>
    <name type="synonym">Lycopersicon esculentum</name>
    <dbReference type="NCBI Taxonomy" id="4081"/>
    <lineage>
        <taxon>Eukaryota</taxon>
        <taxon>Viridiplantae</taxon>
        <taxon>Streptophyta</taxon>
        <taxon>Embryophyta</taxon>
        <taxon>Tracheophyta</taxon>
        <taxon>Spermatophyta</taxon>
        <taxon>Magnoliopsida</taxon>
        <taxon>eudicotyledons</taxon>
        <taxon>Gunneridae</taxon>
        <taxon>Pentapetalae</taxon>
        <taxon>asterids</taxon>
        <taxon>lamiids</taxon>
        <taxon>Solanales</taxon>
        <taxon>Solanaceae</taxon>
        <taxon>Solanoideae</taxon>
        <taxon>Solaneae</taxon>
        <taxon>Solanum</taxon>
        <taxon>Solanum subgen. Lycopersicon</taxon>
    </lineage>
</organism>
<keyword evidence="1" id="KW-0472">Membrane</keyword>
<feature type="transmembrane region" description="Helical" evidence="1">
    <location>
        <begin position="12"/>
        <end position="29"/>
    </location>
</feature>
<reference evidence="2" key="1">
    <citation type="journal article" date="2012" name="Nature">
        <title>The tomato genome sequence provides insights into fleshy fruit evolution.</title>
        <authorList>
            <consortium name="Tomato Genome Consortium"/>
        </authorList>
    </citation>
    <scope>NUCLEOTIDE SEQUENCE [LARGE SCALE GENOMIC DNA]</scope>
    <source>
        <strain evidence="2">cv. Heinz 1706</strain>
    </source>
</reference>
<dbReference type="AlphaFoldDB" id="A0A3Q7FV51"/>
<protein>
    <submittedName>
        <fullName evidence="2">Uncharacterized protein</fullName>
    </submittedName>
</protein>
<keyword evidence="1" id="KW-1133">Transmembrane helix</keyword>